<keyword evidence="2" id="KW-1185">Reference proteome</keyword>
<name>A0ABX9IJE9_9FLAO</name>
<evidence type="ECO:0000313" key="1">
    <source>
        <dbReference type="EMBL" id="REC74523.1"/>
    </source>
</evidence>
<dbReference type="Proteomes" id="UP000256491">
    <property type="component" value="Unassembled WGS sequence"/>
</dbReference>
<sequence>MNKRLIIIRFKNKMMTPREYIAFSKEILLKLESFHPVFKNLFGWGTEPTSKSIFNKDKSNFEEIVFSQIADPELAYINRDEADKTMHLDSYSRSHYGNSYSNIEKVDDGRVTVNITCGSNEKEVGNFFIELPTAELSEFGDLHFVSKLFKLCLEFFETPIYGVVITEDFRRRVRKSEFSYWIGLINYFSSKDLFNTLPSSTIKEHFLNGTLFYLDAKIDFSENEEMVNRALQIRDLLGEKGHLV</sequence>
<accession>A0ABX9IJE9</accession>
<protein>
    <recommendedName>
        <fullName evidence="3">Immunity protein 52 domain-containing protein</fullName>
    </recommendedName>
</protein>
<gene>
    <name evidence="1" type="ORF">DRF57_13590</name>
</gene>
<evidence type="ECO:0008006" key="3">
    <source>
        <dbReference type="Google" id="ProtNLM"/>
    </source>
</evidence>
<evidence type="ECO:0000313" key="2">
    <source>
        <dbReference type="Proteomes" id="UP000256491"/>
    </source>
</evidence>
<reference evidence="1 2" key="1">
    <citation type="journal article" date="2010" name="Syst. Appl. Microbiol.">
        <title>Four new species of Chryseobacterium from the rhizosphere of coastal sand dune plants, Chryseobacterium elymi sp. nov., Chryseobacterium hagamense sp. nov., Chryseobacterium lathyri sp. nov. and Chryseobacterium rhizosphaerae sp. nov.</title>
        <authorList>
            <person name="Cho S.H."/>
            <person name="Lee K.S."/>
            <person name="Shin D.S."/>
            <person name="Han J.H."/>
            <person name="Park K.S."/>
            <person name="Lee C.H."/>
            <person name="Park K.H."/>
            <person name="Kim S.B."/>
        </authorList>
    </citation>
    <scope>NUCLEOTIDE SEQUENCE [LARGE SCALE GENOMIC DNA]</scope>
    <source>
        <strain evidence="1 2">KCTC 22548</strain>
    </source>
</reference>
<dbReference type="RefSeq" id="WP_123863325.1">
    <property type="nucleotide sequence ID" value="NZ_BJYH01000002.1"/>
</dbReference>
<organism evidence="1 2">
    <name type="scientific">Chryseobacterium rhizosphaerae</name>
    <dbReference type="NCBI Taxonomy" id="395937"/>
    <lineage>
        <taxon>Bacteria</taxon>
        <taxon>Pseudomonadati</taxon>
        <taxon>Bacteroidota</taxon>
        <taxon>Flavobacteriia</taxon>
        <taxon>Flavobacteriales</taxon>
        <taxon>Weeksellaceae</taxon>
        <taxon>Chryseobacterium group</taxon>
        <taxon>Chryseobacterium</taxon>
    </lineage>
</organism>
<dbReference type="EMBL" id="QNUF01000015">
    <property type="protein sequence ID" value="REC74523.1"/>
    <property type="molecule type" value="Genomic_DNA"/>
</dbReference>
<proteinExistence type="predicted"/>
<comment type="caution">
    <text evidence="1">The sequence shown here is derived from an EMBL/GenBank/DDBJ whole genome shotgun (WGS) entry which is preliminary data.</text>
</comment>